<dbReference type="OrthoDB" id="6418983at2759"/>
<comment type="caution">
    <text evidence="2">The sequence shown here is derived from an EMBL/GenBank/DDBJ whole genome shotgun (WGS) entry which is preliminary data.</text>
</comment>
<dbReference type="InterPro" id="IPR016181">
    <property type="entry name" value="Acyl_CoA_acyltransferase"/>
</dbReference>
<dbReference type="PANTHER" id="PTHR21471:SF6">
    <property type="entry name" value="DUF1248 DOMAIN-CONTAINING PROTEIN"/>
    <property type="match status" value="1"/>
</dbReference>
<organism evidence="2 3">
    <name type="scientific">Caenorhabditis nigoni</name>
    <dbReference type="NCBI Taxonomy" id="1611254"/>
    <lineage>
        <taxon>Eukaryota</taxon>
        <taxon>Metazoa</taxon>
        <taxon>Ecdysozoa</taxon>
        <taxon>Nematoda</taxon>
        <taxon>Chromadorea</taxon>
        <taxon>Rhabditida</taxon>
        <taxon>Rhabditina</taxon>
        <taxon>Rhabditomorpha</taxon>
        <taxon>Rhabditoidea</taxon>
        <taxon>Rhabditidae</taxon>
        <taxon>Peloderinae</taxon>
        <taxon>Caenorhabditis</taxon>
    </lineage>
</organism>
<name>A0A2G5V4B8_9PELO</name>
<proteinExistence type="predicted"/>
<evidence type="ECO:0000313" key="2">
    <source>
        <dbReference type="EMBL" id="PIC46618.1"/>
    </source>
</evidence>
<dbReference type="Pfam" id="PF06852">
    <property type="entry name" value="DUF1248"/>
    <property type="match status" value="1"/>
</dbReference>
<gene>
    <name evidence="2" type="primary">Cni-F55C12.6</name>
    <name evidence="2" type="synonym">Cnig_chr_II.g6251</name>
    <name evidence="2" type="ORF">B9Z55_006251</name>
</gene>
<dbReference type="InterPro" id="IPR009658">
    <property type="entry name" value="DUF1248"/>
</dbReference>
<protein>
    <recommendedName>
        <fullName evidence="1">DUF1248 domain-containing protein</fullName>
    </recommendedName>
</protein>
<accession>A0A2G5V4B8</accession>
<dbReference type="SUPFAM" id="SSF55729">
    <property type="entry name" value="Acyl-CoA N-acyltransferases (Nat)"/>
    <property type="match status" value="1"/>
</dbReference>
<dbReference type="EMBL" id="PDUG01000002">
    <property type="protein sequence ID" value="PIC46618.1"/>
    <property type="molecule type" value="Genomic_DNA"/>
</dbReference>
<sequence>MFPSRYIHTKWRHSGPTKHSSTTSWEFLYENLSKKNYNYDNYQQNNYRCAHGACTRSRCSENSNGYGSCCCHGNYCNSGFDFSKTAVSSMILTIVSHGSKRFDFKAEDYTTWKTAWGEDYRLGLFFLKGSENLAFSFHTIQYKSLGLLPDFRHLGMAWIPEKYRGREILKVVTDYLIQEEQMKKQNMLACNVHWSQNFWKRATGKSDISACTYYISYYEMSDFKIPKVSEMKNDVVVKTVNTETVHDVLKYDRAIFPFDRQNWMKSLFLGGIGRIAYDSDGKVVGIGCLSIYLSGECVISPLYADEEKVAQAIFRSILEEILLKRNLWRMQVRSNDQCIQSFQWIQPFLKTTIHRSHLSNLCYSMYPPRHFFDFSKVFVNAHPTNGPC</sequence>
<dbReference type="Proteomes" id="UP000230233">
    <property type="component" value="Chromosome II"/>
</dbReference>
<feature type="domain" description="DUF1248" evidence="1">
    <location>
        <begin position="96"/>
        <end position="255"/>
    </location>
</feature>
<evidence type="ECO:0000313" key="3">
    <source>
        <dbReference type="Proteomes" id="UP000230233"/>
    </source>
</evidence>
<evidence type="ECO:0000259" key="1">
    <source>
        <dbReference type="Pfam" id="PF06852"/>
    </source>
</evidence>
<keyword evidence="3" id="KW-1185">Reference proteome</keyword>
<dbReference type="Gene3D" id="3.40.630.90">
    <property type="match status" value="1"/>
</dbReference>
<dbReference type="PANTHER" id="PTHR21471">
    <property type="entry name" value="GNAT FAMILY ACETYLTRANSFERASE-RELATED"/>
    <property type="match status" value="1"/>
</dbReference>
<dbReference type="AlphaFoldDB" id="A0A2G5V4B8"/>
<reference evidence="3" key="1">
    <citation type="submission" date="2017-10" db="EMBL/GenBank/DDBJ databases">
        <title>Rapid genome shrinkage in a self-fertile nematode reveals novel sperm competition proteins.</title>
        <authorList>
            <person name="Yin D."/>
            <person name="Schwarz E.M."/>
            <person name="Thomas C.G."/>
            <person name="Felde R.L."/>
            <person name="Korf I.F."/>
            <person name="Cutter A.D."/>
            <person name="Schartner C.M."/>
            <person name="Ralston E.J."/>
            <person name="Meyer B.J."/>
            <person name="Haag E.S."/>
        </authorList>
    </citation>
    <scope>NUCLEOTIDE SEQUENCE [LARGE SCALE GENOMIC DNA]</scope>
    <source>
        <strain evidence="3">JU1422</strain>
    </source>
</reference>